<evidence type="ECO:0000256" key="2">
    <source>
        <dbReference type="SAM" id="Phobius"/>
    </source>
</evidence>
<evidence type="ECO:0000256" key="1">
    <source>
        <dbReference type="SAM" id="MobiDB-lite"/>
    </source>
</evidence>
<name>A0A1W2BYI1_9HYPH</name>
<organism evidence="3 4">
    <name type="scientific">Fulvimarina manganoxydans</name>
    <dbReference type="NCBI Taxonomy" id="937218"/>
    <lineage>
        <taxon>Bacteria</taxon>
        <taxon>Pseudomonadati</taxon>
        <taxon>Pseudomonadota</taxon>
        <taxon>Alphaproteobacteria</taxon>
        <taxon>Hyphomicrobiales</taxon>
        <taxon>Aurantimonadaceae</taxon>
        <taxon>Fulvimarina</taxon>
    </lineage>
</organism>
<reference evidence="3 4" key="1">
    <citation type="submission" date="2017-04" db="EMBL/GenBank/DDBJ databases">
        <authorList>
            <person name="Afonso C.L."/>
            <person name="Miller P.J."/>
            <person name="Scott M.A."/>
            <person name="Spackman E."/>
            <person name="Goraichik I."/>
            <person name="Dimitrov K.M."/>
            <person name="Suarez D.L."/>
            <person name="Swayne D.E."/>
        </authorList>
    </citation>
    <scope>NUCLEOTIDE SEQUENCE [LARGE SCALE GENOMIC DNA]</scope>
    <source>
        <strain evidence="3 4">CGMCC 1.10972</strain>
    </source>
</reference>
<feature type="region of interest" description="Disordered" evidence="1">
    <location>
        <begin position="114"/>
        <end position="148"/>
    </location>
</feature>
<dbReference type="EMBL" id="FWXR01000008">
    <property type="protein sequence ID" value="SMC77989.1"/>
    <property type="molecule type" value="Genomic_DNA"/>
</dbReference>
<gene>
    <name evidence="3" type="ORF">SAMN06297251_10835</name>
</gene>
<keyword evidence="2" id="KW-0472">Membrane</keyword>
<evidence type="ECO:0000313" key="4">
    <source>
        <dbReference type="Proteomes" id="UP000192656"/>
    </source>
</evidence>
<keyword evidence="2" id="KW-0812">Transmembrane</keyword>
<dbReference type="Proteomes" id="UP000192656">
    <property type="component" value="Unassembled WGS sequence"/>
</dbReference>
<dbReference type="NCBIfam" id="NF038220">
    <property type="entry name" value="IcmT_TraK"/>
    <property type="match status" value="1"/>
</dbReference>
<keyword evidence="2" id="KW-1133">Transmembrane helix</keyword>
<feature type="compositionally biased region" description="Basic residues" evidence="1">
    <location>
        <begin position="125"/>
        <end position="134"/>
    </location>
</feature>
<protein>
    <submittedName>
        <fullName evidence="3">Uncharacterized protein</fullName>
    </submittedName>
</protein>
<accession>A0A1W2BYI1</accession>
<sequence length="148" mass="16729">MDDRPNIFGAPVLWRYTMRSPRLTMFDARLVFFAGLPILHFRIWTVLLFVVALVVFWLIERAGYRLPSALRALRSSLAGSARPAMPRSFYRPAVSTAFEGHPLLPQPRVKAAAKTMAEKVDQSTKARRKPKRSRSKTDSAEPSAFPAE</sequence>
<dbReference type="STRING" id="937218.SAMN06297251_10835"/>
<dbReference type="RefSeq" id="WP_210190499.1">
    <property type="nucleotide sequence ID" value="NZ_FWXR01000008.1"/>
</dbReference>
<proteinExistence type="predicted"/>
<evidence type="ECO:0000313" key="3">
    <source>
        <dbReference type="EMBL" id="SMC77989.1"/>
    </source>
</evidence>
<keyword evidence="4" id="KW-1185">Reference proteome</keyword>
<dbReference type="AlphaFoldDB" id="A0A1W2BYI1"/>
<feature type="transmembrane region" description="Helical" evidence="2">
    <location>
        <begin position="30"/>
        <end position="59"/>
    </location>
</feature>
<dbReference type="InterPro" id="IPR047756">
    <property type="entry name" value="IcmT-like"/>
</dbReference>